<dbReference type="Proteomes" id="UP001229421">
    <property type="component" value="Unassembled WGS sequence"/>
</dbReference>
<evidence type="ECO:0000256" key="2">
    <source>
        <dbReference type="SAM" id="SignalP"/>
    </source>
</evidence>
<reference evidence="3" key="1">
    <citation type="journal article" date="2023" name="bioRxiv">
        <title>Improved chromosome-level genome assembly for marigold (Tagetes erecta).</title>
        <authorList>
            <person name="Jiang F."/>
            <person name="Yuan L."/>
            <person name="Wang S."/>
            <person name="Wang H."/>
            <person name="Xu D."/>
            <person name="Wang A."/>
            <person name="Fan W."/>
        </authorList>
    </citation>
    <scope>NUCLEOTIDE SEQUENCE</scope>
    <source>
        <strain evidence="3">WSJ</strain>
        <tissue evidence="3">Leaf</tissue>
    </source>
</reference>
<name>A0AAD8NVQ4_TARER</name>
<protein>
    <submittedName>
        <fullName evidence="3">Uncharacterized protein</fullName>
    </submittedName>
</protein>
<proteinExistence type="predicted"/>
<feature type="compositionally biased region" description="Basic and acidic residues" evidence="1">
    <location>
        <begin position="76"/>
        <end position="85"/>
    </location>
</feature>
<feature type="chain" id="PRO_5042098185" evidence="2">
    <location>
        <begin position="28"/>
        <end position="85"/>
    </location>
</feature>
<dbReference type="PANTHER" id="PTHR36726">
    <property type="entry name" value="CLAVATA3/ESR (CLE)-RELATED PROTEIN 45"/>
    <property type="match status" value="1"/>
</dbReference>
<accession>A0AAD8NVQ4</accession>
<comment type="caution">
    <text evidence="3">The sequence shown here is derived from an EMBL/GenBank/DDBJ whole genome shotgun (WGS) entry which is preliminary data.</text>
</comment>
<evidence type="ECO:0000313" key="3">
    <source>
        <dbReference type="EMBL" id="KAK1423078.1"/>
    </source>
</evidence>
<dbReference type="AlphaFoldDB" id="A0AAD8NVQ4"/>
<evidence type="ECO:0000256" key="1">
    <source>
        <dbReference type="SAM" id="MobiDB-lite"/>
    </source>
</evidence>
<feature type="region of interest" description="Disordered" evidence="1">
    <location>
        <begin position="51"/>
        <end position="85"/>
    </location>
</feature>
<gene>
    <name evidence="3" type="ORF">QVD17_18372</name>
</gene>
<dbReference type="EMBL" id="JAUHHV010000005">
    <property type="protein sequence ID" value="KAK1423078.1"/>
    <property type="molecule type" value="Genomic_DNA"/>
</dbReference>
<organism evidence="3 4">
    <name type="scientific">Tagetes erecta</name>
    <name type="common">African marigold</name>
    <dbReference type="NCBI Taxonomy" id="13708"/>
    <lineage>
        <taxon>Eukaryota</taxon>
        <taxon>Viridiplantae</taxon>
        <taxon>Streptophyta</taxon>
        <taxon>Embryophyta</taxon>
        <taxon>Tracheophyta</taxon>
        <taxon>Spermatophyta</taxon>
        <taxon>Magnoliopsida</taxon>
        <taxon>eudicotyledons</taxon>
        <taxon>Gunneridae</taxon>
        <taxon>Pentapetalae</taxon>
        <taxon>asterids</taxon>
        <taxon>campanulids</taxon>
        <taxon>Asterales</taxon>
        <taxon>Asteraceae</taxon>
        <taxon>Asteroideae</taxon>
        <taxon>Heliantheae alliance</taxon>
        <taxon>Tageteae</taxon>
        <taxon>Tagetes</taxon>
    </lineage>
</organism>
<keyword evidence="2" id="KW-0732">Signal</keyword>
<feature type="signal peptide" evidence="2">
    <location>
        <begin position="1"/>
        <end position="27"/>
    </location>
</feature>
<keyword evidence="4" id="KW-1185">Reference proteome</keyword>
<evidence type="ECO:0000313" key="4">
    <source>
        <dbReference type="Proteomes" id="UP001229421"/>
    </source>
</evidence>
<dbReference type="InterPro" id="IPR038821">
    <property type="entry name" value="CLE45-like"/>
</dbReference>
<sequence length="85" mass="9449">MISSTHKLFIVLTCIGILAVEPYMVSGFRSIISIEVPMVHRMLKAVSMVNSQTKPSPAALNKKVDPYQSSKRPVRRGSDPIHNRS</sequence>
<dbReference type="PANTHER" id="PTHR36726:SF4">
    <property type="entry name" value="CLAVATA3_ESR (CLE)-RELATED PROTEIN 45"/>
    <property type="match status" value="1"/>
</dbReference>